<name>A0A9D4RTB4_DREPO</name>
<accession>A0A9D4RTB4</accession>
<proteinExistence type="predicted"/>
<gene>
    <name evidence="2" type="ORF">DPMN_004828</name>
</gene>
<feature type="compositionally biased region" description="Acidic residues" evidence="1">
    <location>
        <begin position="19"/>
        <end position="29"/>
    </location>
</feature>
<evidence type="ECO:0000313" key="2">
    <source>
        <dbReference type="EMBL" id="KAH3880906.1"/>
    </source>
</evidence>
<keyword evidence="3" id="KW-1185">Reference proteome</keyword>
<dbReference type="Proteomes" id="UP000828390">
    <property type="component" value="Unassembled WGS sequence"/>
</dbReference>
<reference evidence="2" key="1">
    <citation type="journal article" date="2019" name="bioRxiv">
        <title>The Genome of the Zebra Mussel, Dreissena polymorpha: A Resource for Invasive Species Research.</title>
        <authorList>
            <person name="McCartney M.A."/>
            <person name="Auch B."/>
            <person name="Kono T."/>
            <person name="Mallez S."/>
            <person name="Zhang Y."/>
            <person name="Obille A."/>
            <person name="Becker A."/>
            <person name="Abrahante J.E."/>
            <person name="Garbe J."/>
            <person name="Badalamenti J.P."/>
            <person name="Herman A."/>
            <person name="Mangelson H."/>
            <person name="Liachko I."/>
            <person name="Sullivan S."/>
            <person name="Sone E.D."/>
            <person name="Koren S."/>
            <person name="Silverstein K.A.T."/>
            <person name="Beckman K.B."/>
            <person name="Gohl D.M."/>
        </authorList>
    </citation>
    <scope>NUCLEOTIDE SEQUENCE</scope>
    <source>
        <strain evidence="2">Duluth1</strain>
        <tissue evidence="2">Whole animal</tissue>
    </source>
</reference>
<sequence length="83" mass="9561">MNFRTCSGIRDNYVLEGFENSDQEDEDDNASFTSDNRYYQPQKNLLDGVAPAFFITIIENQEDQFQDTEVICAMNVLVPDNIK</sequence>
<protein>
    <submittedName>
        <fullName evidence="2">Uncharacterized protein</fullName>
    </submittedName>
</protein>
<reference evidence="2" key="2">
    <citation type="submission" date="2020-11" db="EMBL/GenBank/DDBJ databases">
        <authorList>
            <person name="McCartney M.A."/>
            <person name="Auch B."/>
            <person name="Kono T."/>
            <person name="Mallez S."/>
            <person name="Becker A."/>
            <person name="Gohl D.M."/>
            <person name="Silverstein K.A.T."/>
            <person name="Koren S."/>
            <person name="Bechman K.B."/>
            <person name="Herman A."/>
            <person name="Abrahante J.E."/>
            <person name="Garbe J."/>
        </authorList>
    </citation>
    <scope>NUCLEOTIDE SEQUENCE</scope>
    <source>
        <strain evidence="2">Duluth1</strain>
        <tissue evidence="2">Whole animal</tissue>
    </source>
</reference>
<comment type="caution">
    <text evidence="2">The sequence shown here is derived from an EMBL/GenBank/DDBJ whole genome shotgun (WGS) entry which is preliminary data.</text>
</comment>
<organism evidence="2 3">
    <name type="scientific">Dreissena polymorpha</name>
    <name type="common">Zebra mussel</name>
    <name type="synonym">Mytilus polymorpha</name>
    <dbReference type="NCBI Taxonomy" id="45954"/>
    <lineage>
        <taxon>Eukaryota</taxon>
        <taxon>Metazoa</taxon>
        <taxon>Spiralia</taxon>
        <taxon>Lophotrochozoa</taxon>
        <taxon>Mollusca</taxon>
        <taxon>Bivalvia</taxon>
        <taxon>Autobranchia</taxon>
        <taxon>Heteroconchia</taxon>
        <taxon>Euheterodonta</taxon>
        <taxon>Imparidentia</taxon>
        <taxon>Neoheterodontei</taxon>
        <taxon>Myida</taxon>
        <taxon>Dreissenoidea</taxon>
        <taxon>Dreissenidae</taxon>
        <taxon>Dreissena</taxon>
    </lineage>
</organism>
<dbReference type="AlphaFoldDB" id="A0A9D4RTB4"/>
<dbReference type="EMBL" id="JAIWYP010000001">
    <property type="protein sequence ID" value="KAH3880906.1"/>
    <property type="molecule type" value="Genomic_DNA"/>
</dbReference>
<evidence type="ECO:0000256" key="1">
    <source>
        <dbReference type="SAM" id="MobiDB-lite"/>
    </source>
</evidence>
<evidence type="ECO:0000313" key="3">
    <source>
        <dbReference type="Proteomes" id="UP000828390"/>
    </source>
</evidence>
<feature type="region of interest" description="Disordered" evidence="1">
    <location>
        <begin position="17"/>
        <end position="36"/>
    </location>
</feature>